<dbReference type="GO" id="GO:0000049">
    <property type="term" value="F:tRNA binding"/>
    <property type="evidence" value="ECO:0007669"/>
    <property type="project" value="TreeGrafter"/>
</dbReference>
<dbReference type="GO" id="GO:0006430">
    <property type="term" value="P:lysyl-tRNA aminoacylation"/>
    <property type="evidence" value="ECO:0007669"/>
    <property type="project" value="TreeGrafter"/>
</dbReference>
<dbReference type="GO" id="GO:0016740">
    <property type="term" value="F:transferase activity"/>
    <property type="evidence" value="ECO:0007669"/>
    <property type="project" value="UniProtKB-ARBA"/>
</dbReference>
<feature type="non-terminal residue" evidence="2">
    <location>
        <position position="89"/>
    </location>
</feature>
<keyword evidence="1" id="KW-0547">Nucleotide-binding</keyword>
<evidence type="ECO:0000313" key="3">
    <source>
        <dbReference type="Proteomes" id="UP000263273"/>
    </source>
</evidence>
<proteinExistence type="predicted"/>
<keyword evidence="2" id="KW-0436">Ligase</keyword>
<dbReference type="PANTHER" id="PTHR42918:SF15">
    <property type="entry name" value="LYSINE--TRNA LIGASE, CHLOROPLASTIC_MITOCHONDRIAL"/>
    <property type="match status" value="1"/>
</dbReference>
<evidence type="ECO:0000256" key="1">
    <source>
        <dbReference type="ARBA" id="ARBA00022741"/>
    </source>
</evidence>
<protein>
    <submittedName>
        <fullName evidence="2">Lysine--tRNA ligase</fullName>
    </submittedName>
</protein>
<dbReference type="PANTHER" id="PTHR42918">
    <property type="entry name" value="LYSYL-TRNA SYNTHETASE"/>
    <property type="match status" value="1"/>
</dbReference>
<dbReference type="Gene3D" id="3.30.930.10">
    <property type="entry name" value="Bira Bifunctional Protein, Domain 2"/>
    <property type="match status" value="1"/>
</dbReference>
<dbReference type="GO" id="GO:0004824">
    <property type="term" value="F:lysine-tRNA ligase activity"/>
    <property type="evidence" value="ECO:0007669"/>
    <property type="project" value="TreeGrafter"/>
</dbReference>
<dbReference type="EMBL" id="DNZF01000228">
    <property type="protein sequence ID" value="HBK54371.1"/>
    <property type="molecule type" value="Genomic_DNA"/>
</dbReference>
<dbReference type="AlphaFoldDB" id="A0A354Z083"/>
<dbReference type="InterPro" id="IPR045864">
    <property type="entry name" value="aa-tRNA-synth_II/BPL/LPL"/>
</dbReference>
<sequence length="89" mass="10096">DAIKEATGLDFSLIKGDEDARQAARQLGLEVKEGASRGELINEIFEQFVEDKLIQPTFVYGHPVEVSPLAKRNLKTPEFTDRFELFIMQ</sequence>
<evidence type="ECO:0000313" key="2">
    <source>
        <dbReference type="EMBL" id="HBK54371.1"/>
    </source>
</evidence>
<organism evidence="2 3">
    <name type="scientific">Syntrophomonas wolfei</name>
    <dbReference type="NCBI Taxonomy" id="863"/>
    <lineage>
        <taxon>Bacteria</taxon>
        <taxon>Bacillati</taxon>
        <taxon>Bacillota</taxon>
        <taxon>Clostridia</taxon>
        <taxon>Eubacteriales</taxon>
        <taxon>Syntrophomonadaceae</taxon>
        <taxon>Syntrophomonas</taxon>
    </lineage>
</organism>
<gene>
    <name evidence="2" type="ORF">DDZ44_10580</name>
</gene>
<feature type="non-terminal residue" evidence="2">
    <location>
        <position position="1"/>
    </location>
</feature>
<dbReference type="GO" id="GO:0005829">
    <property type="term" value="C:cytosol"/>
    <property type="evidence" value="ECO:0007669"/>
    <property type="project" value="TreeGrafter"/>
</dbReference>
<dbReference type="GO" id="GO:0140096">
    <property type="term" value="F:catalytic activity, acting on a protein"/>
    <property type="evidence" value="ECO:0007669"/>
    <property type="project" value="UniProtKB-ARBA"/>
</dbReference>
<reference evidence="2 3" key="1">
    <citation type="journal article" date="2018" name="Nat. Biotechnol.">
        <title>A standardized bacterial taxonomy based on genome phylogeny substantially revises the tree of life.</title>
        <authorList>
            <person name="Parks D.H."/>
            <person name="Chuvochina M."/>
            <person name="Waite D.W."/>
            <person name="Rinke C."/>
            <person name="Skarshewski A."/>
            <person name="Chaumeil P.A."/>
            <person name="Hugenholtz P."/>
        </authorList>
    </citation>
    <scope>NUCLEOTIDE SEQUENCE [LARGE SCALE GENOMIC DNA]</scope>
    <source>
        <strain evidence="2">UBA10948</strain>
    </source>
</reference>
<dbReference type="SUPFAM" id="SSF55681">
    <property type="entry name" value="Class II aaRS and biotin synthetases"/>
    <property type="match status" value="1"/>
</dbReference>
<dbReference type="Proteomes" id="UP000263273">
    <property type="component" value="Unassembled WGS sequence"/>
</dbReference>
<accession>A0A354Z083</accession>
<name>A0A354Z083_9FIRM</name>
<comment type="caution">
    <text evidence="2">The sequence shown here is derived from an EMBL/GenBank/DDBJ whole genome shotgun (WGS) entry which is preliminary data.</text>
</comment>